<feature type="domain" description="Disintegrin" evidence="3">
    <location>
        <begin position="329"/>
        <end position="457"/>
    </location>
</feature>
<gene>
    <name evidence="4" type="ORF">SYV04_22265</name>
</gene>
<organism evidence="4 5">
    <name type="scientific">Hyalangium rubrum</name>
    <dbReference type="NCBI Taxonomy" id="3103134"/>
    <lineage>
        <taxon>Bacteria</taxon>
        <taxon>Pseudomonadati</taxon>
        <taxon>Myxococcota</taxon>
        <taxon>Myxococcia</taxon>
        <taxon>Myxococcales</taxon>
        <taxon>Cystobacterineae</taxon>
        <taxon>Archangiaceae</taxon>
        <taxon>Hyalangium</taxon>
    </lineage>
</organism>
<dbReference type="InterPro" id="IPR001762">
    <property type="entry name" value="Disintegrin_dom"/>
</dbReference>
<feature type="compositionally biased region" description="Polar residues" evidence="1">
    <location>
        <begin position="892"/>
        <end position="902"/>
    </location>
</feature>
<keyword evidence="5" id="KW-1185">Reference proteome</keyword>
<dbReference type="PROSITE" id="PS50214">
    <property type="entry name" value="DISINTEGRIN_2"/>
    <property type="match status" value="1"/>
</dbReference>
<evidence type="ECO:0000259" key="3">
    <source>
        <dbReference type="PROSITE" id="PS50214"/>
    </source>
</evidence>
<dbReference type="EMBL" id="JAXIVS010000007">
    <property type="protein sequence ID" value="MDY7229154.1"/>
    <property type="molecule type" value="Genomic_DNA"/>
</dbReference>
<evidence type="ECO:0000256" key="1">
    <source>
        <dbReference type="SAM" id="MobiDB-lite"/>
    </source>
</evidence>
<evidence type="ECO:0000313" key="5">
    <source>
        <dbReference type="Proteomes" id="UP001291309"/>
    </source>
</evidence>
<dbReference type="PROSITE" id="PS51257">
    <property type="entry name" value="PROKAR_LIPOPROTEIN"/>
    <property type="match status" value="1"/>
</dbReference>
<name>A0ABU5H8F9_9BACT</name>
<keyword evidence="2" id="KW-0732">Signal</keyword>
<sequence>MYRASLACVSAIVVIVGALSCSASEPEQAPAEKLANLRTAALQVTAGNCSTCLDIRLSGYNLFVLENYSGGTNIEGKVAAGGSITLNDFSVGSALPDDNVSNTLVAGGNLALLRGGVFGAVWYGGSYTPDWSVNIQRGTAAHGTPIDFAARFAELRSLSSRLAAQAINGTTQPQWGNVYLTGTDPCLNVFEVQASDFNSAWVRHISVPAGSFALVNIIGTGPTLRGGFNDDINPRRVLYNFVDATSLDARGFGLAGTVLAPHARATLNDGSWSGGIYAVSLIGNATGRFSPLDELEGTTDEACNGADDNCNGQIDEGFECAGASSRSCTAWCGAAGTQTCDPATCGYGECASASCCRADADCGGGSFCEGSTCAAQRENGESCSSANQCASGQCVDGVCCNGACDGACDACNLTGSVGTCGFTPATVRCRDSAGTCDVEEYCTGMSASCPADIFLSAGTACTPDGNSCTLDMCNGSGHCAHPPAPVGVSCNDGNACTTGDVCNGAGTCGGSTLSCNSPPDAQCYQSAGTCTDGACSYTPKSAGTSCNDGNTCTTGDVCNGAGTCGGTALSCNSPPDAQCYQFAGTCTNGACSYTPKPAGTSCNDGSSCTSEDVCNGAGSCTGNVVPCSGVPGTTLRVPEGATQATVSLWGAGGGGGNPGFGGGGAWVNARIPVTPGDRLDILAGRGGQEGGGGGGASYLFRNGQLMLVAAGGGGAGVDGCGGCSGALDPLAGAGGGGGFPGGTGQAGRANNYAETNSGGGQGGTQSAGGAGGTSTNNSPYSQCSSPGLPGSTSRGGAVRGDCTAILVEAFELVGGQGYTNGSSGGGGAGRYGGGSGGQMYTYTGGGGGGGSSWIHPSATLLGGGSGDGPIPGGVTSPGYSDPVGRGGAPVTRGSNGQVRLTW</sequence>
<dbReference type="Proteomes" id="UP001291309">
    <property type="component" value="Unassembled WGS sequence"/>
</dbReference>
<dbReference type="RefSeq" id="WP_321547874.1">
    <property type="nucleotide sequence ID" value="NZ_JAXIVS010000007.1"/>
</dbReference>
<reference evidence="4 5" key="1">
    <citation type="submission" date="2023-12" db="EMBL/GenBank/DDBJ databases">
        <title>the genome sequence of Hyalangium sp. s54d21.</title>
        <authorList>
            <person name="Zhang X."/>
        </authorList>
    </citation>
    <scope>NUCLEOTIDE SEQUENCE [LARGE SCALE GENOMIC DNA]</scope>
    <source>
        <strain evidence="5">s54d21</strain>
    </source>
</reference>
<feature type="compositionally biased region" description="Gly residues" evidence="1">
    <location>
        <begin position="757"/>
        <end position="772"/>
    </location>
</feature>
<comment type="caution">
    <text evidence="4">The sequence shown here is derived from an EMBL/GenBank/DDBJ whole genome shotgun (WGS) entry which is preliminary data.</text>
</comment>
<dbReference type="Gene3D" id="4.10.70.10">
    <property type="entry name" value="Disintegrin domain"/>
    <property type="match status" value="1"/>
</dbReference>
<dbReference type="Pfam" id="PF20597">
    <property type="entry name" value="pAdhesive_15"/>
    <property type="match status" value="1"/>
</dbReference>
<accession>A0ABU5H8F9</accession>
<feature type="signal peptide" evidence="2">
    <location>
        <begin position="1"/>
        <end position="23"/>
    </location>
</feature>
<feature type="compositionally biased region" description="Polar residues" evidence="1">
    <location>
        <begin position="779"/>
        <end position="794"/>
    </location>
</feature>
<dbReference type="SMART" id="SM00050">
    <property type="entry name" value="DISIN"/>
    <property type="match status" value="1"/>
</dbReference>
<evidence type="ECO:0000256" key="2">
    <source>
        <dbReference type="SAM" id="SignalP"/>
    </source>
</evidence>
<feature type="region of interest" description="Disordered" evidence="1">
    <location>
        <begin position="871"/>
        <end position="902"/>
    </location>
</feature>
<dbReference type="InterPro" id="IPR036436">
    <property type="entry name" value="Disintegrin_dom_sf"/>
</dbReference>
<feature type="chain" id="PRO_5046551428" evidence="2">
    <location>
        <begin position="24"/>
        <end position="902"/>
    </location>
</feature>
<evidence type="ECO:0000313" key="4">
    <source>
        <dbReference type="EMBL" id="MDY7229154.1"/>
    </source>
</evidence>
<protein>
    <submittedName>
        <fullName evidence="4">Choice-of-anchor A family protein</fullName>
    </submittedName>
</protein>
<dbReference type="InterPro" id="IPR026588">
    <property type="entry name" value="Choice_anch_A"/>
</dbReference>
<proteinExistence type="predicted"/>
<dbReference type="NCBIfam" id="TIGR04215">
    <property type="entry name" value="choice_anch_A"/>
    <property type="match status" value="1"/>
</dbReference>
<feature type="region of interest" description="Disordered" evidence="1">
    <location>
        <begin position="746"/>
        <end position="796"/>
    </location>
</feature>